<dbReference type="InterPro" id="IPR003594">
    <property type="entry name" value="HATPase_dom"/>
</dbReference>
<evidence type="ECO:0000256" key="3">
    <source>
        <dbReference type="ARBA" id="ARBA00022553"/>
    </source>
</evidence>
<keyword evidence="7" id="KW-0812">Transmembrane</keyword>
<protein>
    <recommendedName>
        <fullName evidence="2">histidine kinase</fullName>
        <ecNumber evidence="2">2.7.13.3</ecNumber>
    </recommendedName>
</protein>
<dbReference type="EC" id="2.7.13.3" evidence="2"/>
<dbReference type="InterPro" id="IPR036890">
    <property type="entry name" value="HATPase_C_sf"/>
</dbReference>
<name>A0A3E2WZY3_9FIRM</name>
<keyword evidence="3" id="KW-0597">Phosphoprotein</keyword>
<dbReference type="InterPro" id="IPR004358">
    <property type="entry name" value="Sig_transdc_His_kin-like_C"/>
</dbReference>
<keyword evidence="6" id="KW-0175">Coiled coil</keyword>
<dbReference type="RefSeq" id="WP_025655155.1">
    <property type="nucleotide sequence ID" value="NZ_QVIA01000006.1"/>
</dbReference>
<reference evidence="9 10" key="1">
    <citation type="submission" date="2018-08" db="EMBL/GenBank/DDBJ databases">
        <title>A genome reference for cultivated species of the human gut microbiota.</title>
        <authorList>
            <person name="Zou Y."/>
            <person name="Xue W."/>
            <person name="Luo G."/>
        </authorList>
    </citation>
    <scope>NUCLEOTIDE SEQUENCE [LARGE SCALE GENOMIC DNA]</scope>
    <source>
        <strain evidence="9 10">AF19-21</strain>
    </source>
</reference>
<dbReference type="CDD" id="cd00082">
    <property type="entry name" value="HisKA"/>
    <property type="match status" value="1"/>
</dbReference>
<keyword evidence="4 9" id="KW-0808">Transferase</keyword>
<dbReference type="SUPFAM" id="SSF47384">
    <property type="entry name" value="Homodimeric domain of signal transducing histidine kinase"/>
    <property type="match status" value="1"/>
</dbReference>
<dbReference type="PROSITE" id="PS50109">
    <property type="entry name" value="HIS_KIN"/>
    <property type="match status" value="1"/>
</dbReference>
<dbReference type="EMBL" id="QVIA01000006">
    <property type="protein sequence ID" value="RGC33312.1"/>
    <property type="molecule type" value="Genomic_DNA"/>
</dbReference>
<proteinExistence type="predicted"/>
<evidence type="ECO:0000256" key="4">
    <source>
        <dbReference type="ARBA" id="ARBA00022777"/>
    </source>
</evidence>
<evidence type="ECO:0000313" key="9">
    <source>
        <dbReference type="EMBL" id="RGC33312.1"/>
    </source>
</evidence>
<comment type="catalytic activity">
    <reaction evidence="1">
        <text>ATP + protein L-histidine = ADP + protein N-phospho-L-histidine.</text>
        <dbReference type="EC" id="2.7.13.3"/>
    </reaction>
</comment>
<keyword evidence="5" id="KW-0902">Two-component regulatory system</keyword>
<evidence type="ECO:0000313" key="10">
    <source>
        <dbReference type="Proteomes" id="UP000261111"/>
    </source>
</evidence>
<evidence type="ECO:0000259" key="8">
    <source>
        <dbReference type="PROSITE" id="PS50109"/>
    </source>
</evidence>
<feature type="domain" description="Histidine kinase" evidence="8">
    <location>
        <begin position="88"/>
        <end position="306"/>
    </location>
</feature>
<feature type="transmembrane region" description="Helical" evidence="7">
    <location>
        <begin position="6"/>
        <end position="22"/>
    </location>
</feature>
<dbReference type="Gene3D" id="3.30.565.10">
    <property type="entry name" value="Histidine kinase-like ATPase, C-terminal domain"/>
    <property type="match status" value="1"/>
</dbReference>
<dbReference type="InterPro" id="IPR036097">
    <property type="entry name" value="HisK_dim/P_sf"/>
</dbReference>
<dbReference type="GeneID" id="93333144"/>
<comment type="caution">
    <text evidence="9">The sequence shown here is derived from an EMBL/GenBank/DDBJ whole genome shotgun (WGS) entry which is preliminary data.</text>
</comment>
<organism evidence="9 10">
    <name type="scientific">Hungatella hathewayi</name>
    <dbReference type="NCBI Taxonomy" id="154046"/>
    <lineage>
        <taxon>Bacteria</taxon>
        <taxon>Bacillati</taxon>
        <taxon>Bacillota</taxon>
        <taxon>Clostridia</taxon>
        <taxon>Lachnospirales</taxon>
        <taxon>Lachnospiraceae</taxon>
        <taxon>Hungatella</taxon>
    </lineage>
</organism>
<dbReference type="Gene3D" id="1.10.287.130">
    <property type="match status" value="1"/>
</dbReference>
<evidence type="ECO:0000256" key="5">
    <source>
        <dbReference type="ARBA" id="ARBA00023012"/>
    </source>
</evidence>
<dbReference type="PANTHER" id="PTHR43547">
    <property type="entry name" value="TWO-COMPONENT HISTIDINE KINASE"/>
    <property type="match status" value="1"/>
</dbReference>
<evidence type="ECO:0000256" key="6">
    <source>
        <dbReference type="SAM" id="Coils"/>
    </source>
</evidence>
<dbReference type="InterPro" id="IPR003661">
    <property type="entry name" value="HisK_dim/P_dom"/>
</dbReference>
<gene>
    <name evidence="9" type="ORF">DWX41_06820</name>
</gene>
<feature type="coiled-coil region" evidence="6">
    <location>
        <begin position="112"/>
        <end position="149"/>
    </location>
</feature>
<dbReference type="AlphaFoldDB" id="A0A3E2WZY3"/>
<evidence type="ECO:0000256" key="7">
    <source>
        <dbReference type="SAM" id="Phobius"/>
    </source>
</evidence>
<dbReference type="PANTHER" id="PTHR43547:SF2">
    <property type="entry name" value="HYBRID SIGNAL TRANSDUCTION HISTIDINE KINASE C"/>
    <property type="match status" value="1"/>
</dbReference>
<evidence type="ECO:0000256" key="2">
    <source>
        <dbReference type="ARBA" id="ARBA00012438"/>
    </source>
</evidence>
<dbReference type="PRINTS" id="PR00344">
    <property type="entry name" value="BCTRLSENSOR"/>
</dbReference>
<dbReference type="SUPFAM" id="SSF55874">
    <property type="entry name" value="ATPase domain of HSP90 chaperone/DNA topoisomerase II/histidine kinase"/>
    <property type="match status" value="1"/>
</dbReference>
<dbReference type="CDD" id="cd00075">
    <property type="entry name" value="HATPase"/>
    <property type="match status" value="1"/>
</dbReference>
<sequence>MWYVWIGIITFLAGIFIAIYFWRKEKKTTGQIQKMLDNVIAGRAVDVQLNESKAAAIENDMWRYLCGKEAFEQNIRREKMQIQSKISDISHQAVIPISNIILYSQLAEEQLKTRDIEEMAAVEEEMAAIQEQAEQLDFLIETLVKLSRTETGMIHVNMKCQLLQPLLDTIRMQFQEKAGKRGIKLIIADTEEAAVFDLKWTIEAVANIVDNGIKYTKPGGSVKIQVESYSSFVRMDVTDNGIGIAETEQASVFNRFYRSEMVSEEPGVGIGLYLAREVMKAQDGYIKVSSRIGEGSQFSLFFLKEEISQN</sequence>
<dbReference type="Proteomes" id="UP000261111">
    <property type="component" value="Unassembled WGS sequence"/>
</dbReference>
<dbReference type="GO" id="GO:0000155">
    <property type="term" value="F:phosphorelay sensor kinase activity"/>
    <property type="evidence" value="ECO:0007669"/>
    <property type="project" value="InterPro"/>
</dbReference>
<keyword evidence="4 9" id="KW-0418">Kinase</keyword>
<evidence type="ECO:0000256" key="1">
    <source>
        <dbReference type="ARBA" id="ARBA00000085"/>
    </source>
</evidence>
<dbReference type="InterPro" id="IPR005467">
    <property type="entry name" value="His_kinase_dom"/>
</dbReference>
<dbReference type="Pfam" id="PF02518">
    <property type="entry name" value="HATPase_c"/>
    <property type="match status" value="1"/>
</dbReference>
<keyword evidence="7" id="KW-0472">Membrane</keyword>
<accession>A0A3E2WZY3</accession>
<dbReference type="SMART" id="SM00387">
    <property type="entry name" value="HATPase_c"/>
    <property type="match status" value="1"/>
</dbReference>
<keyword evidence="7" id="KW-1133">Transmembrane helix</keyword>